<feature type="non-terminal residue" evidence="1">
    <location>
        <position position="60"/>
    </location>
</feature>
<accession>A0AA40JPU0</accession>
<gene>
    <name evidence="1" type="ORF">QU38_01410</name>
</gene>
<sequence>MGREIVDLERAATGGHDPFHNGQPQAGAVGSIGSLSSIALGLVGQDLDGKAGAVVGHDHA</sequence>
<organism evidence="1 2">
    <name type="scientific">Staphylococcus aureus</name>
    <dbReference type="NCBI Taxonomy" id="1280"/>
    <lineage>
        <taxon>Bacteria</taxon>
        <taxon>Bacillati</taxon>
        <taxon>Bacillota</taxon>
        <taxon>Bacilli</taxon>
        <taxon>Bacillales</taxon>
        <taxon>Staphylococcaceae</taxon>
        <taxon>Staphylococcus</taxon>
    </lineage>
</organism>
<reference evidence="1 2" key="1">
    <citation type="submission" date="2015-01" db="EMBL/GenBank/DDBJ databases">
        <title>Characterization of Swiss Staphylococcus aureus strains involved in food poisoning.</title>
        <authorList>
            <person name="Crovadore J."/>
            <person name="Chablais R."/>
            <person name="Tonacini J."/>
            <person name="Schnyder B."/>
            <person name="Lefort F."/>
        </authorList>
    </citation>
    <scope>NUCLEOTIDE SEQUENCE [LARGE SCALE GENOMIC DNA]</scope>
    <source>
        <strain evidence="1 2">SA-120</strain>
    </source>
</reference>
<name>A0AA40JPU0_STAAU</name>
<proteinExistence type="predicted"/>
<evidence type="ECO:0000313" key="2">
    <source>
        <dbReference type="Proteomes" id="UP000032274"/>
    </source>
</evidence>
<dbReference type="AlphaFoldDB" id="A0AA40JPU0"/>
<protein>
    <submittedName>
        <fullName evidence="1">Uncharacterized protein</fullName>
    </submittedName>
</protein>
<evidence type="ECO:0000313" key="1">
    <source>
        <dbReference type="EMBL" id="KIU01478.1"/>
    </source>
</evidence>
<comment type="caution">
    <text evidence="1">The sequence shown here is derived from an EMBL/GenBank/DDBJ whole genome shotgun (WGS) entry which is preliminary data.</text>
</comment>
<dbReference type="Proteomes" id="UP000032274">
    <property type="component" value="Unassembled WGS sequence"/>
</dbReference>
<dbReference type="EMBL" id="JXIG01000309">
    <property type="protein sequence ID" value="KIU01478.1"/>
    <property type="molecule type" value="Genomic_DNA"/>
</dbReference>